<evidence type="ECO:0000256" key="1">
    <source>
        <dbReference type="SAM" id="MobiDB-lite"/>
    </source>
</evidence>
<feature type="compositionally biased region" description="Polar residues" evidence="1">
    <location>
        <begin position="326"/>
        <end position="352"/>
    </location>
</feature>
<evidence type="ECO:0000313" key="3">
    <source>
        <dbReference type="Proteomes" id="UP000325577"/>
    </source>
</evidence>
<evidence type="ECO:0008006" key="4">
    <source>
        <dbReference type="Google" id="ProtNLM"/>
    </source>
</evidence>
<proteinExistence type="predicted"/>
<feature type="compositionally biased region" description="Polar residues" evidence="1">
    <location>
        <begin position="359"/>
        <end position="368"/>
    </location>
</feature>
<accession>A0A5J5ACS4</accession>
<protein>
    <recommendedName>
        <fullName evidence="4">TPX2 C-terminal domain-containing protein</fullName>
    </recommendedName>
</protein>
<dbReference type="OrthoDB" id="621651at2759"/>
<keyword evidence="3" id="KW-1185">Reference proteome</keyword>
<feature type="compositionally biased region" description="Low complexity" evidence="1">
    <location>
        <begin position="184"/>
        <end position="194"/>
    </location>
</feature>
<feature type="region of interest" description="Disordered" evidence="1">
    <location>
        <begin position="317"/>
        <end position="409"/>
    </location>
</feature>
<dbReference type="InterPro" id="IPR044216">
    <property type="entry name" value="WDL7"/>
</dbReference>
<dbReference type="EMBL" id="CM018045">
    <property type="protein sequence ID" value="KAA8528019.1"/>
    <property type="molecule type" value="Genomic_DNA"/>
</dbReference>
<evidence type="ECO:0000313" key="2">
    <source>
        <dbReference type="EMBL" id="KAA8528019.1"/>
    </source>
</evidence>
<organism evidence="2 3">
    <name type="scientific">Nyssa sinensis</name>
    <dbReference type="NCBI Taxonomy" id="561372"/>
    <lineage>
        <taxon>Eukaryota</taxon>
        <taxon>Viridiplantae</taxon>
        <taxon>Streptophyta</taxon>
        <taxon>Embryophyta</taxon>
        <taxon>Tracheophyta</taxon>
        <taxon>Spermatophyta</taxon>
        <taxon>Magnoliopsida</taxon>
        <taxon>eudicotyledons</taxon>
        <taxon>Gunneridae</taxon>
        <taxon>Pentapetalae</taxon>
        <taxon>asterids</taxon>
        <taxon>Cornales</taxon>
        <taxon>Nyssaceae</taxon>
        <taxon>Nyssa</taxon>
    </lineage>
</organism>
<sequence length="474" mass="52354">MATDTDHHPSYYNNWSRPDCVPLDSQHSQEVSISELIGHGSISFGRFATESLAWEKWSVFSHNRCQEELEKFKAPGLVAQKKAFFEEYYRKIRALKKLQAEQQETNPSDPCQEEQNTTTQAENIVEIAKPNEEKKHGDADKIIISETGTIIDQDSSGVISRDKLAAAQINISSSTIEPEHFANKAAPKPAPSIKKCSKTSQQDNLVPDTVKPSANKPKDYAPSKDKGSVASARNKSKSDCRTKKDVKPAEKPKPFFDRDITGKTDNSLVSSKRIAPKVASNIKSNTVSSHRPFTEVHSSVTVMHHSVLKDKLASCSSSMGGGLTRANPSSKGSVNKSTSKEITNTGSVGNTDLSKRTCARTNGKSIELSSHRMIPKRGQSDDQKPKSMSANLPALSKSNQNFGNEFGRRNFVRGKQKEVTNAGLGRVPKPASSMLSAIPKAPNWKLEHEKVVSWQCVDLTHVRRDPRHKKPSWR</sequence>
<feature type="region of interest" description="Disordered" evidence="1">
    <location>
        <begin position="178"/>
        <end position="268"/>
    </location>
</feature>
<dbReference type="PANTHER" id="PTHR47067">
    <property type="entry name" value="TPX2 (TARGETING PROTEIN FOR XKLP2) PROTEIN FAMILY-RELATED"/>
    <property type="match status" value="1"/>
</dbReference>
<dbReference type="AlphaFoldDB" id="A0A5J5ACS4"/>
<dbReference type="Proteomes" id="UP000325577">
    <property type="component" value="Linkage Group LG21"/>
</dbReference>
<gene>
    <name evidence="2" type="ORF">F0562_035112</name>
</gene>
<reference evidence="2 3" key="1">
    <citation type="submission" date="2019-09" db="EMBL/GenBank/DDBJ databases">
        <title>A chromosome-level genome assembly of the Chinese tupelo Nyssa sinensis.</title>
        <authorList>
            <person name="Yang X."/>
            <person name="Kang M."/>
            <person name="Yang Y."/>
            <person name="Xiong H."/>
            <person name="Wang M."/>
            <person name="Zhang Z."/>
            <person name="Wang Z."/>
            <person name="Wu H."/>
            <person name="Ma T."/>
            <person name="Liu J."/>
            <person name="Xi Z."/>
        </authorList>
    </citation>
    <scope>NUCLEOTIDE SEQUENCE [LARGE SCALE GENOMIC DNA]</scope>
    <source>
        <strain evidence="2">J267</strain>
        <tissue evidence="2">Leaf</tissue>
    </source>
</reference>
<dbReference type="PANTHER" id="PTHR47067:SF4">
    <property type="entry name" value="PROTEIN WVD2-LIKE 7 ISOFORM X1"/>
    <property type="match status" value="1"/>
</dbReference>
<feature type="compositionally biased region" description="Basic and acidic residues" evidence="1">
    <location>
        <begin position="216"/>
        <end position="227"/>
    </location>
</feature>
<name>A0A5J5ACS4_9ASTE</name>
<feature type="compositionally biased region" description="Basic and acidic residues" evidence="1">
    <location>
        <begin position="236"/>
        <end position="262"/>
    </location>
</feature>
<feature type="compositionally biased region" description="Polar residues" evidence="1">
    <location>
        <begin position="386"/>
        <end position="403"/>
    </location>
</feature>